<comment type="caution">
    <text evidence="1">The sequence shown here is derived from an EMBL/GenBank/DDBJ whole genome shotgun (WGS) entry which is preliminary data.</text>
</comment>
<reference evidence="1 2" key="1">
    <citation type="submission" date="2015-09" db="EMBL/GenBank/DDBJ databases">
        <title>Genome announcement of multiple Pseudomonas syringae strains.</title>
        <authorList>
            <person name="Thakur S."/>
            <person name="Wang P.W."/>
            <person name="Gong Y."/>
            <person name="Weir B.S."/>
            <person name="Guttman D.S."/>
        </authorList>
    </citation>
    <scope>NUCLEOTIDE SEQUENCE [LARGE SCALE GENOMIC DNA]</scope>
    <source>
        <strain evidence="1 2">ICMP3507</strain>
    </source>
</reference>
<gene>
    <name evidence="1" type="ORF">ALO35_02691</name>
</gene>
<dbReference type="EMBL" id="LJQP01000292">
    <property type="protein sequence ID" value="KPX65879.1"/>
    <property type="molecule type" value="Genomic_DNA"/>
</dbReference>
<sequence>MAAVVDQLRGDGRVHFAGQLGEGTTCAGSVLAEDDALIDGVARTQLLNGLGHAALIGRLRRAGEAVAIALQGQGYASAGVSQVAVQECVVIRHRTKLTLDAASRLQHVELLTQNAAGLVATEQCGIVVFQGQGHVGATHGRGAADHDAVAGSGREFNRVGRARCQVEVARHLQGAGGVARRDGAAPVGGQCCDAAIAAQYAAVVDGDGRGQRAVDGQASLIDQRRAAVAIGPAQHQGADALFGQATVTRDAVAPHIQPALRPGAGALGRFACVDNRADTGQVSHELAWLSP</sequence>
<proteinExistence type="predicted"/>
<evidence type="ECO:0000313" key="2">
    <source>
        <dbReference type="Proteomes" id="UP000050265"/>
    </source>
</evidence>
<dbReference type="Proteomes" id="UP000050265">
    <property type="component" value="Unassembled WGS sequence"/>
</dbReference>
<organism evidence="1 2">
    <name type="scientific">Pseudomonas amygdali pv. lachrymans</name>
    <name type="common">Pseudomonas syringae pv. lachrymans</name>
    <dbReference type="NCBI Taxonomy" id="53707"/>
    <lineage>
        <taxon>Bacteria</taxon>
        <taxon>Pseudomonadati</taxon>
        <taxon>Pseudomonadota</taxon>
        <taxon>Gammaproteobacteria</taxon>
        <taxon>Pseudomonadales</taxon>
        <taxon>Pseudomonadaceae</taxon>
        <taxon>Pseudomonas</taxon>
        <taxon>Pseudomonas amygdali</taxon>
    </lineage>
</organism>
<protein>
    <submittedName>
        <fullName evidence="1">Uncharacterized protein</fullName>
    </submittedName>
</protein>
<dbReference type="PATRIC" id="fig|53707.9.peg.3899"/>
<dbReference type="AlphaFoldDB" id="A0A0N8RVQ9"/>
<accession>A0A0N8RVQ9</accession>
<name>A0A0N8RVQ9_PSEAV</name>
<evidence type="ECO:0000313" key="1">
    <source>
        <dbReference type="EMBL" id="KPX65879.1"/>
    </source>
</evidence>